<accession>A0A1X1RFE8</accession>
<dbReference type="Pfam" id="PF12728">
    <property type="entry name" value="HTH_17"/>
    <property type="match status" value="1"/>
</dbReference>
<dbReference type="InterPro" id="IPR010093">
    <property type="entry name" value="SinI_DNA-bd"/>
</dbReference>
<dbReference type="STRING" id="1793.AWC04_08190"/>
<name>A0A1X1RFE8_MYCFA</name>
<evidence type="ECO:0000313" key="1">
    <source>
        <dbReference type="EMBL" id="ORV04568.1"/>
    </source>
</evidence>
<dbReference type="SUPFAM" id="SSF46955">
    <property type="entry name" value="Putative DNA-binding domain"/>
    <property type="match status" value="1"/>
</dbReference>
<organism evidence="1 2">
    <name type="scientific">Mycolicibacterium fallax</name>
    <name type="common">Mycobacterium fallax</name>
    <dbReference type="NCBI Taxonomy" id="1793"/>
    <lineage>
        <taxon>Bacteria</taxon>
        <taxon>Bacillati</taxon>
        <taxon>Actinomycetota</taxon>
        <taxon>Actinomycetes</taxon>
        <taxon>Mycobacteriales</taxon>
        <taxon>Mycobacteriaceae</taxon>
        <taxon>Mycolicibacterium</taxon>
    </lineage>
</organism>
<dbReference type="OrthoDB" id="4740320at2"/>
<gene>
    <name evidence="1" type="ORF">AWC04_08190</name>
</gene>
<dbReference type="EMBL" id="LQOJ01000030">
    <property type="protein sequence ID" value="ORV04568.1"/>
    <property type="molecule type" value="Genomic_DNA"/>
</dbReference>
<dbReference type="AlphaFoldDB" id="A0A1X1RFE8"/>
<keyword evidence="2" id="KW-1185">Reference proteome</keyword>
<dbReference type="InterPro" id="IPR041657">
    <property type="entry name" value="HTH_17"/>
</dbReference>
<sequence>MNDGITFPRLLTVKNVAEILCVPVSTVHHWAIHGEGPPSFKIGKHRRFDAAAVLRWIEETKRAA</sequence>
<dbReference type="RefSeq" id="WP_085094961.1">
    <property type="nucleotide sequence ID" value="NZ_AP022603.1"/>
</dbReference>
<dbReference type="InterPro" id="IPR036388">
    <property type="entry name" value="WH-like_DNA-bd_sf"/>
</dbReference>
<dbReference type="GO" id="GO:0003677">
    <property type="term" value="F:DNA binding"/>
    <property type="evidence" value="ECO:0007669"/>
    <property type="project" value="InterPro"/>
</dbReference>
<dbReference type="Gene3D" id="1.10.10.10">
    <property type="entry name" value="Winged helix-like DNA-binding domain superfamily/Winged helix DNA-binding domain"/>
    <property type="match status" value="1"/>
</dbReference>
<evidence type="ECO:0000313" key="2">
    <source>
        <dbReference type="Proteomes" id="UP000193484"/>
    </source>
</evidence>
<comment type="caution">
    <text evidence="1">The sequence shown here is derived from an EMBL/GenBank/DDBJ whole genome shotgun (WGS) entry which is preliminary data.</text>
</comment>
<dbReference type="InterPro" id="IPR009061">
    <property type="entry name" value="DNA-bd_dom_put_sf"/>
</dbReference>
<reference evidence="1 2" key="1">
    <citation type="submission" date="2016-01" db="EMBL/GenBank/DDBJ databases">
        <title>The new phylogeny of the genus Mycobacterium.</title>
        <authorList>
            <person name="Tarcisio F."/>
            <person name="Conor M."/>
            <person name="Antonella G."/>
            <person name="Elisabetta G."/>
            <person name="Giulia F.S."/>
            <person name="Sara T."/>
            <person name="Anna F."/>
            <person name="Clotilde B."/>
            <person name="Roberto B."/>
            <person name="Veronica D.S."/>
            <person name="Fabio R."/>
            <person name="Monica P."/>
            <person name="Olivier J."/>
            <person name="Enrico T."/>
            <person name="Nicola S."/>
        </authorList>
    </citation>
    <scope>NUCLEOTIDE SEQUENCE [LARGE SCALE GENOMIC DNA]</scope>
    <source>
        <strain evidence="1 2">DSM 44179</strain>
    </source>
</reference>
<proteinExistence type="predicted"/>
<dbReference type="Proteomes" id="UP000193484">
    <property type="component" value="Unassembled WGS sequence"/>
</dbReference>
<dbReference type="NCBIfam" id="TIGR01764">
    <property type="entry name" value="excise"/>
    <property type="match status" value="1"/>
</dbReference>
<protein>
    <submittedName>
        <fullName evidence="1">Uncharacterized protein</fullName>
    </submittedName>
</protein>